<proteinExistence type="predicted"/>
<keyword evidence="1" id="KW-0378">Hydrolase</keyword>
<dbReference type="Proteomes" id="UP000437736">
    <property type="component" value="Unassembled WGS sequence"/>
</dbReference>
<organism evidence="1 2">
    <name type="scientific">Acidiferrimicrobium australe</name>
    <dbReference type="NCBI Taxonomy" id="2664430"/>
    <lineage>
        <taxon>Bacteria</taxon>
        <taxon>Bacillati</taxon>
        <taxon>Actinomycetota</taxon>
        <taxon>Acidimicrobiia</taxon>
        <taxon>Acidimicrobiales</taxon>
        <taxon>Acidimicrobiaceae</taxon>
        <taxon>Acidiferrimicrobium</taxon>
    </lineage>
</organism>
<evidence type="ECO:0000313" key="1">
    <source>
        <dbReference type="EMBL" id="MST35199.1"/>
    </source>
</evidence>
<dbReference type="EMBL" id="WJHE01001513">
    <property type="protein sequence ID" value="MST35199.1"/>
    <property type="molecule type" value="Genomic_DNA"/>
</dbReference>
<dbReference type="GO" id="GO:0016787">
    <property type="term" value="F:hydrolase activity"/>
    <property type="evidence" value="ECO:0007669"/>
    <property type="project" value="UniProtKB-KW"/>
</dbReference>
<feature type="non-terminal residue" evidence="1">
    <location>
        <position position="67"/>
    </location>
</feature>
<reference evidence="1 2" key="1">
    <citation type="submission" date="2019-11" db="EMBL/GenBank/DDBJ databases">
        <title>Acidiferrimicrobium australis gen. nov., sp. nov., an acidophilic and obligately heterotrophic, member of the Actinobacteria that catalyses dissimilatory oxido- reduction of iron isolated from metal-rich acidic water in Chile.</title>
        <authorList>
            <person name="Gonzalez D."/>
            <person name="Huber K."/>
            <person name="Hedrich S."/>
            <person name="Rojas-Villalobos C."/>
            <person name="Quatrini R."/>
            <person name="Dinamarca M.A."/>
            <person name="Schwarz A."/>
            <person name="Canales C."/>
            <person name="Nancucheo I."/>
        </authorList>
    </citation>
    <scope>NUCLEOTIDE SEQUENCE [LARGE SCALE GENOMIC DNA]</scope>
    <source>
        <strain evidence="1 2">USS-CCA1</strain>
    </source>
</reference>
<accession>A0ABW9R0C1</accession>
<name>A0ABW9R0C1_9ACTN</name>
<evidence type="ECO:0000313" key="2">
    <source>
        <dbReference type="Proteomes" id="UP000437736"/>
    </source>
</evidence>
<protein>
    <submittedName>
        <fullName evidence="1">Metal-dependent hydrolase</fullName>
    </submittedName>
</protein>
<gene>
    <name evidence="1" type="ORF">GHK86_21005</name>
</gene>
<sequence length="67" mass="7776">MRVEVVRSPRRRKTVQAREVNGVLRVSIPATMTKADEERWVQEMVRRMARRAATEAVDLGRRAEELA</sequence>
<comment type="caution">
    <text evidence="1">The sequence shown here is derived from an EMBL/GenBank/DDBJ whole genome shotgun (WGS) entry which is preliminary data.</text>
</comment>
<keyword evidence="2" id="KW-1185">Reference proteome</keyword>